<dbReference type="Proteomes" id="UP000274922">
    <property type="component" value="Unassembled WGS sequence"/>
</dbReference>
<dbReference type="GO" id="GO:0005774">
    <property type="term" value="C:vacuolar membrane"/>
    <property type="evidence" value="ECO:0007669"/>
    <property type="project" value="UniProtKB-SubCell"/>
</dbReference>
<comment type="function">
    <text evidence="7">Vacuolar effluxer which mediate the efflux of amino acids resulting from autophagic degradation. The release of autophagic amino acids allows the maintenance of protein synthesis and viability during nitrogen starvation.</text>
</comment>
<keyword evidence="7" id="KW-0926">Vacuole</keyword>
<dbReference type="EMBL" id="ML014244">
    <property type="protein sequence ID" value="RKO99960.1"/>
    <property type="molecule type" value="Genomic_DNA"/>
</dbReference>
<dbReference type="PANTHER" id="PTHR23519">
    <property type="entry name" value="AUTOPHAGY-RELATED PROTEIN 22"/>
    <property type="match status" value="1"/>
</dbReference>
<feature type="transmembrane region" description="Helical" evidence="7">
    <location>
        <begin position="214"/>
        <end position="234"/>
    </location>
</feature>
<feature type="transmembrane region" description="Helical" evidence="7">
    <location>
        <begin position="116"/>
        <end position="135"/>
    </location>
</feature>
<dbReference type="STRING" id="1555241.A0A4P9X4J0"/>
<dbReference type="InterPro" id="IPR024671">
    <property type="entry name" value="Atg22-like"/>
</dbReference>
<feature type="non-terminal residue" evidence="8">
    <location>
        <position position="1"/>
    </location>
</feature>
<evidence type="ECO:0000256" key="6">
    <source>
        <dbReference type="ARBA" id="ARBA00023136"/>
    </source>
</evidence>
<reference evidence="9" key="1">
    <citation type="journal article" date="2018" name="Nat. Microbiol.">
        <title>Leveraging single-cell genomics to expand the fungal tree of life.</title>
        <authorList>
            <person name="Ahrendt S.R."/>
            <person name="Quandt C.A."/>
            <person name="Ciobanu D."/>
            <person name="Clum A."/>
            <person name="Salamov A."/>
            <person name="Andreopoulos B."/>
            <person name="Cheng J.F."/>
            <person name="Woyke T."/>
            <person name="Pelin A."/>
            <person name="Henrissat B."/>
            <person name="Reynolds N.K."/>
            <person name="Benny G.L."/>
            <person name="Smith M.E."/>
            <person name="James T.Y."/>
            <person name="Grigoriev I.V."/>
        </authorList>
    </citation>
    <scope>NUCLEOTIDE SEQUENCE [LARGE SCALE GENOMIC DNA]</scope>
    <source>
        <strain evidence="9">ATCC 52028</strain>
    </source>
</reference>
<dbReference type="AlphaFoldDB" id="A0A4P9X4J0"/>
<accession>A0A4P9X4J0</accession>
<dbReference type="InterPro" id="IPR036259">
    <property type="entry name" value="MFS_trans_sf"/>
</dbReference>
<dbReference type="InterPro" id="IPR050495">
    <property type="entry name" value="ATG22/LtaA_families"/>
</dbReference>
<feature type="transmembrane region" description="Helical" evidence="7">
    <location>
        <begin position="313"/>
        <end position="337"/>
    </location>
</feature>
<keyword evidence="5 7" id="KW-1133">Transmembrane helix</keyword>
<feature type="transmembrane region" description="Helical" evidence="7">
    <location>
        <begin position="85"/>
        <end position="104"/>
    </location>
</feature>
<dbReference type="GO" id="GO:0006914">
    <property type="term" value="P:autophagy"/>
    <property type="evidence" value="ECO:0007669"/>
    <property type="project" value="UniProtKB-KW"/>
</dbReference>
<evidence type="ECO:0000256" key="5">
    <source>
        <dbReference type="ARBA" id="ARBA00022989"/>
    </source>
</evidence>
<evidence type="ECO:0000256" key="7">
    <source>
        <dbReference type="RuleBase" id="RU363073"/>
    </source>
</evidence>
<evidence type="ECO:0000313" key="8">
    <source>
        <dbReference type="EMBL" id="RKO99960.1"/>
    </source>
</evidence>
<organism evidence="8 9">
    <name type="scientific">Caulochytrium protostelioides</name>
    <dbReference type="NCBI Taxonomy" id="1555241"/>
    <lineage>
        <taxon>Eukaryota</taxon>
        <taxon>Fungi</taxon>
        <taxon>Fungi incertae sedis</taxon>
        <taxon>Chytridiomycota</taxon>
        <taxon>Chytridiomycota incertae sedis</taxon>
        <taxon>Chytridiomycetes</taxon>
        <taxon>Caulochytriales</taxon>
        <taxon>Caulochytriaceae</taxon>
        <taxon>Caulochytrium</taxon>
    </lineage>
</organism>
<evidence type="ECO:0000256" key="3">
    <source>
        <dbReference type="ARBA" id="ARBA00022448"/>
    </source>
</evidence>
<evidence type="ECO:0000313" key="9">
    <source>
        <dbReference type="Proteomes" id="UP000274922"/>
    </source>
</evidence>
<protein>
    <recommendedName>
        <fullName evidence="7">Autophagy-related protein</fullName>
    </recommendedName>
</protein>
<dbReference type="GO" id="GO:0012505">
    <property type="term" value="C:endomembrane system"/>
    <property type="evidence" value="ECO:0007669"/>
    <property type="project" value="UniProtKB-SubCell"/>
</dbReference>
<dbReference type="OrthoDB" id="192733at2759"/>
<sequence>HEPDTSPTRLAERWGWWLYGFGAEGYSAVGQALFIPVVIERLAAQAGVQQADHTLACSRGADADSAAHSACVVPIAGLYIETSSLVLYTTTIATLVQLVLFLGLGGAADFGAHRKMLLMMFATACAIVTIGFLGLTQPQYYWVGCLLLIVSSACYGVTFVFHYAWIPVLVRNDPRVRALQAEQRLQRSDAAIQLLHHQFDAHLHRSISNQLSTYGFALQYLASTVQLVVFAVLMRYWSRSESARSLFASLPETYPAQVCLALSALWYLACLVPTQMLLRPRPGPPLPAGHNLFLFGFKRVGHTLRQARRLPNLFRFLLGWFAYSDAFCTITSVSILIAEAELALSMAQLLTLVIAVNIVAGFGTLVWRWFQHAMGWSTKSILLLQVSMYLLFPVYCLCGFWFDIGLKSLREAYCLALLHGFLLGATQSTCRVLFGQLIPAGMESRFFALYEVTDKGSSWIGPLAVAALTDWTHDKRYAFIFLLAMFIIPLCIFATVDPDAAIDEARQFLRE</sequence>
<dbReference type="GO" id="GO:0006865">
    <property type="term" value="P:amino acid transport"/>
    <property type="evidence" value="ECO:0007669"/>
    <property type="project" value="UniProtKB-KW"/>
</dbReference>
<keyword evidence="4 7" id="KW-0812">Transmembrane</keyword>
<feature type="transmembrane region" description="Helical" evidence="7">
    <location>
        <begin position="382"/>
        <end position="402"/>
    </location>
</feature>
<feature type="transmembrane region" description="Helical" evidence="7">
    <location>
        <begin position="141"/>
        <end position="165"/>
    </location>
</feature>
<evidence type="ECO:0000256" key="2">
    <source>
        <dbReference type="ARBA" id="ARBA00006978"/>
    </source>
</evidence>
<evidence type="ECO:0000256" key="4">
    <source>
        <dbReference type="ARBA" id="ARBA00022692"/>
    </source>
</evidence>
<keyword evidence="3 7" id="KW-0813">Transport</keyword>
<feature type="transmembrane region" description="Helical" evidence="7">
    <location>
        <begin position="349"/>
        <end position="370"/>
    </location>
</feature>
<comment type="subcellular location">
    <subcellularLocation>
        <location evidence="1">Endomembrane system</location>
        <topology evidence="1">Multi-pass membrane protein</topology>
    </subcellularLocation>
    <subcellularLocation>
        <location evidence="7">Vacuole membrane</location>
        <topology evidence="7">Multi-pass membrane protein</topology>
    </subcellularLocation>
</comment>
<dbReference type="Pfam" id="PF11700">
    <property type="entry name" value="ATG22"/>
    <property type="match status" value="1"/>
</dbReference>
<dbReference type="PANTHER" id="PTHR23519:SF1">
    <property type="entry name" value="AUTOPHAGY-RELATED PROTEIN 22"/>
    <property type="match status" value="1"/>
</dbReference>
<proteinExistence type="inferred from homology"/>
<dbReference type="SUPFAM" id="SSF103473">
    <property type="entry name" value="MFS general substrate transporter"/>
    <property type="match status" value="1"/>
</dbReference>
<feature type="transmembrane region" description="Helical" evidence="7">
    <location>
        <begin position="477"/>
        <end position="496"/>
    </location>
</feature>
<keyword evidence="7" id="KW-0029">Amino-acid transport</keyword>
<evidence type="ECO:0000256" key="1">
    <source>
        <dbReference type="ARBA" id="ARBA00004127"/>
    </source>
</evidence>
<comment type="similarity">
    <text evidence="2 7">Belongs to the ATG22 family.</text>
</comment>
<keyword evidence="9" id="KW-1185">Reference proteome</keyword>
<name>A0A4P9X4J0_9FUNG</name>
<keyword evidence="6 7" id="KW-0472">Membrane</keyword>
<feature type="non-terminal residue" evidence="8">
    <location>
        <position position="511"/>
    </location>
</feature>
<gene>
    <name evidence="8" type="ORF">CXG81DRAFT_4867</name>
</gene>
<keyword evidence="7" id="KW-0072">Autophagy</keyword>
<dbReference type="Gene3D" id="1.20.1250.20">
    <property type="entry name" value="MFS general substrate transporter like domains"/>
    <property type="match status" value="1"/>
</dbReference>
<comment type="caution">
    <text evidence="7">Lacks conserved residue(s) required for the propagation of feature annotation.</text>
</comment>